<sequence length="185" mass="19945">MSRSILQNRRTPPDTSSYLDCVGRRHDGAGTKFFLADLMFHPLSLPIHGQRSRFNCRLNALNRRMATSRLSGNCTAPALHKSPTTYLFPSNVTDSLNFLLTSSSVVVSTSCTTPIESISQNLLNSKLSSSVAPAELLSVTVETMVVSCLPAGLRAFGPQRIHPKMVSMAIGSSSPAILSPLPSTR</sequence>
<organism evidence="1 2">
    <name type="scientific">Trichinella pseudospiralis</name>
    <name type="common">Parasitic roundworm</name>
    <dbReference type="NCBI Taxonomy" id="6337"/>
    <lineage>
        <taxon>Eukaryota</taxon>
        <taxon>Metazoa</taxon>
        <taxon>Ecdysozoa</taxon>
        <taxon>Nematoda</taxon>
        <taxon>Enoplea</taxon>
        <taxon>Dorylaimia</taxon>
        <taxon>Trichinellida</taxon>
        <taxon>Trichinellidae</taxon>
        <taxon>Trichinella</taxon>
    </lineage>
</organism>
<proteinExistence type="predicted"/>
<evidence type="ECO:0000313" key="1">
    <source>
        <dbReference type="EMBL" id="KRX93834.1"/>
    </source>
</evidence>
<evidence type="ECO:0000313" key="2">
    <source>
        <dbReference type="Proteomes" id="UP000054815"/>
    </source>
</evidence>
<reference evidence="1 2" key="1">
    <citation type="submission" date="2015-01" db="EMBL/GenBank/DDBJ databases">
        <title>Evolution of Trichinella species and genotypes.</title>
        <authorList>
            <person name="Korhonen P.K."/>
            <person name="Edoardo P."/>
            <person name="Giuseppe L.R."/>
            <person name="Gasser R.B."/>
        </authorList>
    </citation>
    <scope>NUCLEOTIDE SEQUENCE [LARGE SCALE GENOMIC DNA]</scope>
    <source>
        <strain evidence="1">ISS141</strain>
    </source>
</reference>
<dbReference type="EMBL" id="JYDU01000081">
    <property type="protein sequence ID" value="KRX93834.1"/>
    <property type="molecule type" value="Genomic_DNA"/>
</dbReference>
<protein>
    <submittedName>
        <fullName evidence="1">Uncharacterized protein</fullName>
    </submittedName>
</protein>
<dbReference type="AlphaFoldDB" id="A0A0V0Y0Z1"/>
<comment type="caution">
    <text evidence="1">The sequence shown here is derived from an EMBL/GenBank/DDBJ whole genome shotgun (WGS) entry which is preliminary data.</text>
</comment>
<accession>A0A0V0Y0Z1</accession>
<gene>
    <name evidence="1" type="ORF">T4E_10756</name>
</gene>
<name>A0A0V0Y0Z1_TRIPS</name>
<dbReference type="Proteomes" id="UP000054815">
    <property type="component" value="Unassembled WGS sequence"/>
</dbReference>